<dbReference type="GO" id="GO:0016740">
    <property type="term" value="F:transferase activity"/>
    <property type="evidence" value="ECO:0007669"/>
    <property type="project" value="UniProtKB-KW"/>
</dbReference>
<gene>
    <name evidence="1" type="ORF">LP52_11665</name>
</gene>
<proteinExistence type="predicted"/>
<comment type="caution">
    <text evidence="1">The sequence shown here is derived from an EMBL/GenBank/DDBJ whole genome shotgun (WGS) entry which is preliminary data.</text>
</comment>
<dbReference type="RefSeq" id="WP_040273201.1">
    <property type="nucleotide sequence ID" value="NZ_JROO01000020.1"/>
</dbReference>
<name>A0A0C2JIP5_9ACTN</name>
<organism evidence="1 2">
    <name type="scientific">Streptomonospora alba</name>
    <dbReference type="NCBI Taxonomy" id="183763"/>
    <lineage>
        <taxon>Bacteria</taxon>
        <taxon>Bacillati</taxon>
        <taxon>Actinomycetota</taxon>
        <taxon>Actinomycetes</taxon>
        <taxon>Streptosporangiales</taxon>
        <taxon>Nocardiopsidaceae</taxon>
        <taxon>Streptomonospora</taxon>
    </lineage>
</organism>
<dbReference type="CDD" id="cd05403">
    <property type="entry name" value="NT_KNTase_like"/>
    <property type="match status" value="1"/>
</dbReference>
<accession>A0A0C2JIP5</accession>
<dbReference type="AlphaFoldDB" id="A0A0C2JIP5"/>
<keyword evidence="2" id="KW-1185">Reference proteome</keyword>
<protein>
    <submittedName>
        <fullName evidence="1">Nucleotidyltransferase</fullName>
    </submittedName>
</protein>
<dbReference type="SUPFAM" id="SSF81301">
    <property type="entry name" value="Nucleotidyltransferase"/>
    <property type="match status" value="1"/>
</dbReference>
<dbReference type="Proteomes" id="UP000031675">
    <property type="component" value="Unassembled WGS sequence"/>
</dbReference>
<evidence type="ECO:0000313" key="1">
    <source>
        <dbReference type="EMBL" id="KIH98775.1"/>
    </source>
</evidence>
<reference evidence="2" key="1">
    <citation type="journal article" date="2015" name="Chem. Biol.">
        <title>Structure, bioactivity, and resistance mechanism of streptomonomicin, an unusual lasso Peptide from an understudied halophilic actinomycete.</title>
        <authorList>
            <person name="Metelev M."/>
            <person name="Tietz J.I."/>
            <person name="Melby J.O."/>
            <person name="Blair P.M."/>
            <person name="Zhu L."/>
            <person name="Livnat I."/>
            <person name="Severinov K."/>
            <person name="Mitchell D.A."/>
        </authorList>
    </citation>
    <scope>NUCLEOTIDE SEQUENCE [LARGE SCALE GENOMIC DNA]</scope>
    <source>
        <strain evidence="2">YIM 90003</strain>
    </source>
</reference>
<dbReference type="Gene3D" id="3.30.460.10">
    <property type="entry name" value="Beta Polymerase, domain 2"/>
    <property type="match status" value="1"/>
</dbReference>
<dbReference type="InterPro" id="IPR043519">
    <property type="entry name" value="NT_sf"/>
</dbReference>
<dbReference type="EMBL" id="JROO01000020">
    <property type="protein sequence ID" value="KIH98775.1"/>
    <property type="molecule type" value="Genomic_DNA"/>
</dbReference>
<keyword evidence="1" id="KW-0808">Transferase</keyword>
<sequence>MDDRGLAADGTIAREGARDRVPAAFAPVVSAAQARTVAALAGDRLHSVYLYGSIPRGSAIPGISDLDMLIALHDEPTDADLAAARAIETELDRGFPQIHGAGILLDSKRSLLSEHERHDGGFFVACLCTPLLGEDLAQYLPRYRPTSLLARDTNGDLAAMLMRWSARAAETTTADARIALARTVARRIVRTGFTLIMPAWGGWTSDLHRSAALFGRYYPERGRQMQIAAATARTPTTDPEVISMLIDDLGPWLAAEYTAVHGEKTSHP</sequence>
<evidence type="ECO:0000313" key="2">
    <source>
        <dbReference type="Proteomes" id="UP000031675"/>
    </source>
</evidence>
<dbReference type="OrthoDB" id="3422944at2"/>